<keyword evidence="1" id="KW-0812">Transmembrane</keyword>
<feature type="transmembrane region" description="Helical" evidence="1">
    <location>
        <begin position="252"/>
        <end position="270"/>
    </location>
</feature>
<dbReference type="AlphaFoldDB" id="A0AAE3DRE5"/>
<reference evidence="2 3" key="1">
    <citation type="submission" date="2021-10" db="EMBL/GenBank/DDBJ databases">
        <title>Anaerobic single-cell dispensing facilitates the cultivation of human gut bacteria.</title>
        <authorList>
            <person name="Afrizal A."/>
        </authorList>
    </citation>
    <scope>NUCLEOTIDE SEQUENCE [LARGE SCALE GENOMIC DNA]</scope>
    <source>
        <strain evidence="2 3">CLA-AA-H277</strain>
    </source>
</reference>
<dbReference type="EMBL" id="JAJEPR010000005">
    <property type="protein sequence ID" value="MCC2189108.1"/>
    <property type="molecule type" value="Genomic_DNA"/>
</dbReference>
<feature type="transmembrane region" description="Helical" evidence="1">
    <location>
        <begin position="180"/>
        <end position="203"/>
    </location>
</feature>
<feature type="transmembrane region" description="Helical" evidence="1">
    <location>
        <begin position="210"/>
        <end position="232"/>
    </location>
</feature>
<dbReference type="RefSeq" id="WP_227614541.1">
    <property type="nucleotide sequence ID" value="NZ_JAJEPR010000005.1"/>
</dbReference>
<accession>A0AAE3DRE5</accession>
<keyword evidence="1" id="KW-0472">Membrane</keyword>
<sequence length="280" mass="32627">MKMIKIELKKAFTGSRFWLAFCIGQFLGISSILTVYRSWLSQRDYIQYWENRFPVRQAYTLYNVWMLNEQLSIGRTLFFFWLPFLAAFPFAASYYQEEKKKQLRLVLVRTGRREYFRAKYLAVFLSGFVVISGTLLVNLAISAVFFPWEKPLPFYPYFNILENDFGAAIFYSYPSLYAGMYILIEGIFGGLLANFVFVCTMYVKNQFISFGIVLLVYVGAEAIKNILFVGNLKAQEISVYGFLRGSGYVRNGWIILGEGLLFLLIQLVLVEKQVRTYEIY</sequence>
<protein>
    <recommendedName>
        <fullName evidence="4">ABC-type transport system involved in multi-copper enzyme maturation, permease component</fullName>
    </recommendedName>
</protein>
<keyword evidence="1" id="KW-1133">Transmembrane helix</keyword>
<comment type="caution">
    <text evidence="2">The sequence shown here is derived from an EMBL/GenBank/DDBJ whole genome shotgun (WGS) entry which is preliminary data.</text>
</comment>
<dbReference type="Proteomes" id="UP001197875">
    <property type="component" value="Unassembled WGS sequence"/>
</dbReference>
<evidence type="ECO:0008006" key="4">
    <source>
        <dbReference type="Google" id="ProtNLM"/>
    </source>
</evidence>
<evidence type="ECO:0000256" key="1">
    <source>
        <dbReference type="SAM" id="Phobius"/>
    </source>
</evidence>
<gene>
    <name evidence="2" type="ORF">LKD71_04600</name>
</gene>
<name>A0AAE3DRE5_9FIRM</name>
<evidence type="ECO:0000313" key="3">
    <source>
        <dbReference type="Proteomes" id="UP001197875"/>
    </source>
</evidence>
<evidence type="ECO:0000313" key="2">
    <source>
        <dbReference type="EMBL" id="MCC2189108.1"/>
    </source>
</evidence>
<feature type="transmembrane region" description="Helical" evidence="1">
    <location>
        <begin position="76"/>
        <end position="95"/>
    </location>
</feature>
<feature type="transmembrane region" description="Helical" evidence="1">
    <location>
        <begin position="120"/>
        <end position="148"/>
    </location>
</feature>
<keyword evidence="3" id="KW-1185">Reference proteome</keyword>
<feature type="transmembrane region" description="Helical" evidence="1">
    <location>
        <begin position="16"/>
        <end position="36"/>
    </location>
</feature>
<organism evidence="2 3">
    <name type="scientific">Fusicatenibacter faecihominis</name>
    <dbReference type="NCBI Taxonomy" id="2881276"/>
    <lineage>
        <taxon>Bacteria</taxon>
        <taxon>Bacillati</taxon>
        <taxon>Bacillota</taxon>
        <taxon>Clostridia</taxon>
        <taxon>Lachnospirales</taxon>
        <taxon>Lachnospiraceae</taxon>
        <taxon>Fusicatenibacter</taxon>
    </lineage>
</organism>
<proteinExistence type="predicted"/>